<evidence type="ECO:0000256" key="8">
    <source>
        <dbReference type="ARBA" id="ARBA00023235"/>
    </source>
</evidence>
<dbReference type="Pfam" id="PF23235">
    <property type="entry name" value="WHD_3rd_Lhr"/>
    <property type="match status" value="1"/>
</dbReference>
<dbReference type="InterPro" id="IPR045628">
    <property type="entry name" value="Lhr_WH_dom"/>
</dbReference>
<dbReference type="RefSeq" id="WP_344711669.1">
    <property type="nucleotide sequence ID" value="NZ_BAAAWH010000001.1"/>
</dbReference>
<keyword evidence="3" id="KW-0378">Hydrolase</keyword>
<dbReference type="EMBL" id="JBHMBE010000001">
    <property type="protein sequence ID" value="MFB9644875.1"/>
    <property type="molecule type" value="Genomic_DNA"/>
</dbReference>
<keyword evidence="2" id="KW-0227">DNA damage</keyword>
<dbReference type="GO" id="GO:0004386">
    <property type="term" value="F:helicase activity"/>
    <property type="evidence" value="ECO:0007669"/>
    <property type="project" value="UniProtKB-KW"/>
</dbReference>
<evidence type="ECO:0000256" key="5">
    <source>
        <dbReference type="ARBA" id="ARBA00022840"/>
    </source>
</evidence>
<dbReference type="Pfam" id="PF00270">
    <property type="entry name" value="DEAD"/>
    <property type="match status" value="1"/>
</dbReference>
<dbReference type="SMART" id="SM00490">
    <property type="entry name" value="HELICc"/>
    <property type="match status" value="1"/>
</dbReference>
<keyword evidence="4 12" id="KW-0347">Helicase</keyword>
<dbReference type="PANTHER" id="PTHR47962:SF5">
    <property type="entry name" value="ATP-DEPENDENT HELICASE LHR-RELATED"/>
    <property type="match status" value="1"/>
</dbReference>
<dbReference type="SUPFAM" id="SSF52540">
    <property type="entry name" value="P-loop containing nucleoside triphosphate hydrolases"/>
    <property type="match status" value="1"/>
</dbReference>
<dbReference type="PANTHER" id="PTHR47962">
    <property type="entry name" value="ATP-DEPENDENT HELICASE LHR-RELATED-RELATED"/>
    <property type="match status" value="1"/>
</dbReference>
<reference evidence="12 13" key="1">
    <citation type="submission" date="2024-09" db="EMBL/GenBank/DDBJ databases">
        <authorList>
            <person name="Sun Q."/>
            <person name="Mori K."/>
        </authorList>
    </citation>
    <scope>NUCLEOTIDE SEQUENCE [LARGE SCALE GENOMIC DNA]</scope>
    <source>
        <strain evidence="12 13">JCM 1342</strain>
    </source>
</reference>
<dbReference type="InterPro" id="IPR052511">
    <property type="entry name" value="ATP-dep_Helicase"/>
</dbReference>
<dbReference type="InterPro" id="IPR055368">
    <property type="entry name" value="WH3_Lhr"/>
</dbReference>
<keyword evidence="5" id="KW-0067">ATP-binding</keyword>
<dbReference type="InterPro" id="IPR014001">
    <property type="entry name" value="Helicase_ATP-bd"/>
</dbReference>
<evidence type="ECO:0000256" key="2">
    <source>
        <dbReference type="ARBA" id="ARBA00022763"/>
    </source>
</evidence>
<evidence type="ECO:0000256" key="3">
    <source>
        <dbReference type="ARBA" id="ARBA00022801"/>
    </source>
</evidence>
<evidence type="ECO:0000256" key="1">
    <source>
        <dbReference type="ARBA" id="ARBA00022741"/>
    </source>
</evidence>
<dbReference type="InterPro" id="IPR001650">
    <property type="entry name" value="Helicase_C-like"/>
</dbReference>
<dbReference type="Pfam" id="PF23236">
    <property type="entry name" value="WHD_2nd_Lhr"/>
    <property type="match status" value="2"/>
</dbReference>
<accession>A0ABV5SX64</accession>
<evidence type="ECO:0000259" key="10">
    <source>
        <dbReference type="PROSITE" id="PS51192"/>
    </source>
</evidence>
<sequence>MANVLERFGPATQDWFRGAFAAATPAQLGAWDAISHGKHALVVAPTGSGKTLSAFLWAIDRVFSEKDAAPAPAAKARGRASPAPLTTTRILYISPLKALGVDVERNLRSPLVGISQSARRLGITVPGVTVGVRSGDTTSSDRRKLVTAPPDILITTPESLYLMLTSQAGETLRGVHTVIIDEVHAVAATKRGAHLAVSLERLDDMLDRPAQRIGLSATVRPIDEVARFLGGSAPVEIVAPPATKTFDLTVVVPVDDMLNPPPPPGAEVQPPGEGAGSEGGAPIDEDWFTDGGRPGTGSTSAPTSSTTEMTGSLWPHVEEAIVDRILQHRSTIVFSNSRRLAERLTGRLNEIYAERLGLGVPEAAIPAAMMAQAGISAGADAVLAKAHHGSVSKEQRAQVEEELKAGILRCVVATSSLELGIDMGAVDLVIQVEAPPSAASGLQRIGRAGHQVGEVSRAALFPKHRGDVLHTAIVTERMLAGQIEAISVPQNPLDILAQQTVAASALGPVDVEGWFETVKRSAPFRTLPRSAYEATLDLLAGRFPSDEFAELRPRLVWDRDQGTLTGRPGAQRIAVTSGGTIPDRGLFGVFVAGESQNARVGELDEEMVYESRVNDVFTLGTTSWRIVEITHDRVNVLPAYGQPGKLPFWHGDGLGRPAELGEALGKFSREVSASPPAKARERLTDAGLDENASTNLLAYLAEQREATGTLPTDKSLTVERGRDEVGDWRVILHSPYGMKVHGPWALAVNARIRERLGVEGSAVASDDGIIARVPDAAAEPPGAELFVFEPDELEQIVTDEVGGSALFASRFRECAARALLMPRMNPNRRSPLWQQRQRSAQLLEVARRYPTFPIILETLREVLQDVYDVPALLRIARRIGERSIRLVEITTSQPSPYARDLLFGYVGAFMYEGDSPLAERRAAALSVDPALLSELLGKVEMRELLDPEIMAQFEREAQRLDPDRHARGLEGVADLLRMLGPLDAAEVAARLEPSGSGSGSGSEEHLPSIVSAESDEIASSRDQTAAEVPRARSDTATTAEASAHLDELIATRRAIPVTIAGVTRVAAIEDAGRLRDALGAALPVGIPNAFLEPFADPLGDLVARFARTHGPFPTHAVATRLGVGVAVARLTLQRLEGQGRIASGFFLPQTDATGDETEWCDSEVLRRLRMRSLAAIRGSVEPVSPEAFARFLPVWQHLTRPLEGIDGVAAVIEQLAGVPIPASAWESLVLPSRVSDYTPAMLDELTATGEVIWSGHGALPGRDGWVALHPADTAPLTLQSPEDELVAGSLEERLVDALASGGAYFATQLRQLTGAENEQSVVEALWSLTWSGRVTNDTFAPIRMLLGGGSQAHRTARKAPRARLYRGAAIPRTSAPPRPPALGGRWSLLPEPEPEPTLRATAAASLLLDRYGVVTRGSVQAEGLPGGFAQAYRVLAGFEQAGHCRRGYVIEKLGAAQFAASATVDRLREFAGLQDPPPLRAVTLAATDPANPYGAALAWPALEGIAHRPGRKAGGLVVVVDGALVLYLERGGKSALAFTDDEAVLAAGTRDLVATARARRLATLTIEQVNGVFVYGTPVGRALRDAGFVESPRGLTLRRATAGDALREAARA</sequence>
<evidence type="ECO:0000256" key="6">
    <source>
        <dbReference type="ARBA" id="ARBA00023125"/>
    </source>
</evidence>
<dbReference type="Pfam" id="PF23234">
    <property type="entry name" value="WHD_4th_Lhr"/>
    <property type="match status" value="1"/>
</dbReference>
<evidence type="ECO:0000256" key="7">
    <source>
        <dbReference type="ARBA" id="ARBA00023204"/>
    </source>
</evidence>
<dbReference type="PROSITE" id="PS51194">
    <property type="entry name" value="HELICASE_CTER"/>
    <property type="match status" value="1"/>
</dbReference>
<feature type="compositionally biased region" description="Low complexity" evidence="9">
    <location>
        <begin position="296"/>
        <end position="307"/>
    </location>
</feature>
<organism evidence="12 13">
    <name type="scientific">Microbacterium terregens</name>
    <dbReference type="NCBI Taxonomy" id="69363"/>
    <lineage>
        <taxon>Bacteria</taxon>
        <taxon>Bacillati</taxon>
        <taxon>Actinomycetota</taxon>
        <taxon>Actinomycetes</taxon>
        <taxon>Micrococcales</taxon>
        <taxon>Microbacteriaceae</taxon>
        <taxon>Microbacterium</taxon>
    </lineage>
</organism>
<keyword evidence="6" id="KW-0238">DNA-binding</keyword>
<feature type="region of interest" description="Disordered" evidence="9">
    <location>
        <begin position="256"/>
        <end position="311"/>
    </location>
</feature>
<gene>
    <name evidence="12" type="ORF">ACFFPJ_03580</name>
</gene>
<evidence type="ECO:0000313" key="13">
    <source>
        <dbReference type="Proteomes" id="UP001589611"/>
    </source>
</evidence>
<evidence type="ECO:0000256" key="4">
    <source>
        <dbReference type="ARBA" id="ARBA00022806"/>
    </source>
</evidence>
<dbReference type="Pfam" id="PF08494">
    <property type="entry name" value="DEAD_assoc"/>
    <property type="match status" value="1"/>
</dbReference>
<keyword evidence="13" id="KW-1185">Reference proteome</keyword>
<proteinExistence type="predicted"/>
<name>A0ABV5SX64_9MICO</name>
<keyword evidence="8" id="KW-0413">Isomerase</keyword>
<evidence type="ECO:0000313" key="12">
    <source>
        <dbReference type="EMBL" id="MFB9644875.1"/>
    </source>
</evidence>
<dbReference type="Pfam" id="PF00271">
    <property type="entry name" value="Helicase_C"/>
    <property type="match status" value="1"/>
</dbReference>
<evidence type="ECO:0000259" key="11">
    <source>
        <dbReference type="PROSITE" id="PS51194"/>
    </source>
</evidence>
<dbReference type="PROSITE" id="PS51192">
    <property type="entry name" value="HELICASE_ATP_BIND_1"/>
    <property type="match status" value="1"/>
</dbReference>
<comment type="caution">
    <text evidence="12">The sequence shown here is derived from an EMBL/GenBank/DDBJ whole genome shotgun (WGS) entry which is preliminary data.</text>
</comment>
<feature type="domain" description="Helicase ATP-binding" evidence="10">
    <location>
        <begin position="31"/>
        <end position="237"/>
    </location>
</feature>
<protein>
    <submittedName>
        <fullName evidence="12">DEAD/DEAH box helicase</fullName>
    </submittedName>
</protein>
<dbReference type="Pfam" id="PF19306">
    <property type="entry name" value="WHD_Lhr"/>
    <property type="match status" value="1"/>
</dbReference>
<feature type="domain" description="Helicase C-terminal" evidence="11">
    <location>
        <begin position="320"/>
        <end position="494"/>
    </location>
</feature>
<evidence type="ECO:0000256" key="9">
    <source>
        <dbReference type="SAM" id="MobiDB-lite"/>
    </source>
</evidence>
<dbReference type="SMART" id="SM00487">
    <property type="entry name" value="DEXDc"/>
    <property type="match status" value="1"/>
</dbReference>
<dbReference type="InterPro" id="IPR011545">
    <property type="entry name" value="DEAD/DEAH_box_helicase_dom"/>
</dbReference>
<dbReference type="InterPro" id="IPR055367">
    <property type="entry name" value="WH4_Lhr"/>
</dbReference>
<dbReference type="Gene3D" id="3.40.50.300">
    <property type="entry name" value="P-loop containing nucleotide triphosphate hydrolases"/>
    <property type="match status" value="2"/>
</dbReference>
<dbReference type="InterPro" id="IPR027417">
    <property type="entry name" value="P-loop_NTPase"/>
</dbReference>
<feature type="region of interest" description="Disordered" evidence="9">
    <location>
        <begin position="1013"/>
        <end position="1040"/>
    </location>
</feature>
<dbReference type="InterPro" id="IPR013701">
    <property type="entry name" value="Lhr-like_DEAD/DEAH_assoc"/>
</dbReference>
<dbReference type="CDD" id="cd18796">
    <property type="entry name" value="SF2_C_LHR"/>
    <property type="match status" value="1"/>
</dbReference>
<keyword evidence="1" id="KW-0547">Nucleotide-binding</keyword>
<dbReference type="InterPro" id="IPR055369">
    <property type="entry name" value="WH2_Lhr"/>
</dbReference>
<dbReference type="Proteomes" id="UP001589611">
    <property type="component" value="Unassembled WGS sequence"/>
</dbReference>
<keyword evidence="7" id="KW-0234">DNA repair</keyword>